<dbReference type="InterPro" id="IPR011049">
    <property type="entry name" value="Serralysin-like_metalloprot_C"/>
</dbReference>
<dbReference type="SUPFAM" id="SSF51120">
    <property type="entry name" value="beta-Roll"/>
    <property type="match status" value="2"/>
</dbReference>
<proteinExistence type="predicted"/>
<dbReference type="PROSITE" id="PS00330">
    <property type="entry name" value="HEMOLYSIN_CALCIUM"/>
    <property type="match status" value="6"/>
</dbReference>
<evidence type="ECO:0000256" key="1">
    <source>
        <dbReference type="ARBA" id="ARBA00004613"/>
    </source>
</evidence>
<dbReference type="Proteomes" id="UP000245629">
    <property type="component" value="Chromosome 3"/>
</dbReference>
<organism evidence="3 4">
    <name type="scientific">Azospirillum thermophilum</name>
    <dbReference type="NCBI Taxonomy" id="2202148"/>
    <lineage>
        <taxon>Bacteria</taxon>
        <taxon>Pseudomonadati</taxon>
        <taxon>Pseudomonadota</taxon>
        <taxon>Alphaproteobacteria</taxon>
        <taxon>Rhodospirillales</taxon>
        <taxon>Azospirillaceae</taxon>
        <taxon>Azospirillum</taxon>
    </lineage>
</organism>
<dbReference type="EMBL" id="CP029354">
    <property type="protein sequence ID" value="AWK88093.1"/>
    <property type="molecule type" value="Genomic_DNA"/>
</dbReference>
<dbReference type="KEGG" id="azz:DEW08_18360"/>
<comment type="subcellular location">
    <subcellularLocation>
        <location evidence="1">Secreted</location>
    </subcellularLocation>
</comment>
<accession>A0A2S2CU95</accession>
<dbReference type="GO" id="GO:0005576">
    <property type="term" value="C:extracellular region"/>
    <property type="evidence" value="ECO:0007669"/>
    <property type="project" value="UniProtKB-SubCell"/>
</dbReference>
<keyword evidence="4" id="KW-1185">Reference proteome</keyword>
<dbReference type="InterPro" id="IPR018511">
    <property type="entry name" value="Hemolysin-typ_Ca-bd_CS"/>
</dbReference>
<name>A0A2S2CU95_9PROT</name>
<dbReference type="InterPro" id="IPR001343">
    <property type="entry name" value="Hemolysn_Ca-bd"/>
</dbReference>
<evidence type="ECO:0000313" key="4">
    <source>
        <dbReference type="Proteomes" id="UP000245629"/>
    </source>
</evidence>
<evidence type="ECO:0008006" key="5">
    <source>
        <dbReference type="Google" id="ProtNLM"/>
    </source>
</evidence>
<dbReference type="InterPro" id="IPR050557">
    <property type="entry name" value="RTX_toxin/Mannuronan_C5-epim"/>
</dbReference>
<dbReference type="PRINTS" id="PR00313">
    <property type="entry name" value="CABNDNGRPT"/>
</dbReference>
<dbReference type="GO" id="GO:0005509">
    <property type="term" value="F:calcium ion binding"/>
    <property type="evidence" value="ECO:0007669"/>
    <property type="project" value="InterPro"/>
</dbReference>
<sequence length="374" mass="38849">MTGQWSMLAKPILGTSGNDSLSGTDADDTLIGMDGLDTLFGGAGRDTLLGGDGRDILIGGTGADLMVGGEGNDRYYVDDPGDRVVEIGPPVSFDRPPSGDLYWVGDSVTTTLSYRLGTGIEALVLDGSADLGGWGNASDNYLEGNSGANQLSGEAGRDRIRGRGGDDVIFGGDGDDGWTHQYEDVFGDTKYYGLEGGAGSDTIYGGLGDDGLSGGSGNDILFGEDGNDDLIGGLGDDLLIGGDGDDRMYLSAYDFTSEPEDGPSLGWDGGGAGNDTLIGGAGRDNYSFGSTWNGDDLILDFTRGEDVIDVRPGYHLWEWFDSNGDGVLNGADERFSVADGSLTMTWYADTTGRVPSLTLLGVTELTPVDFLTSG</sequence>
<evidence type="ECO:0000256" key="2">
    <source>
        <dbReference type="ARBA" id="ARBA00022525"/>
    </source>
</evidence>
<dbReference type="PANTHER" id="PTHR38340">
    <property type="entry name" value="S-LAYER PROTEIN"/>
    <property type="match status" value="1"/>
</dbReference>
<evidence type="ECO:0000313" key="3">
    <source>
        <dbReference type="EMBL" id="AWK88093.1"/>
    </source>
</evidence>
<dbReference type="PANTHER" id="PTHR38340:SF1">
    <property type="entry name" value="S-LAYER PROTEIN"/>
    <property type="match status" value="1"/>
</dbReference>
<dbReference type="RefSeq" id="WP_109330001.1">
    <property type="nucleotide sequence ID" value="NZ_CP029354.1"/>
</dbReference>
<dbReference type="AlphaFoldDB" id="A0A2S2CU95"/>
<dbReference type="Gene3D" id="2.150.10.10">
    <property type="entry name" value="Serralysin-like metalloprotease, C-terminal"/>
    <property type="match status" value="4"/>
</dbReference>
<protein>
    <recommendedName>
        <fullName evidence="5">Calcium-binding protein</fullName>
    </recommendedName>
</protein>
<gene>
    <name evidence="3" type="ORF">DEW08_18360</name>
</gene>
<keyword evidence="2" id="KW-0964">Secreted</keyword>
<dbReference type="Pfam" id="PF00353">
    <property type="entry name" value="HemolysinCabind"/>
    <property type="match status" value="6"/>
</dbReference>
<dbReference type="OrthoDB" id="9773411at2"/>
<reference evidence="4" key="1">
    <citation type="submission" date="2018-05" db="EMBL/GenBank/DDBJ databases">
        <title>Azospirillum thermophila sp. nov., a novel isolated from hot spring.</title>
        <authorList>
            <person name="Zhao Z."/>
        </authorList>
    </citation>
    <scope>NUCLEOTIDE SEQUENCE [LARGE SCALE GENOMIC DNA]</scope>
    <source>
        <strain evidence="4">CFH 70021</strain>
    </source>
</reference>